<feature type="region of interest" description="Disordered" evidence="2">
    <location>
        <begin position="130"/>
        <end position="172"/>
    </location>
</feature>
<evidence type="ECO:0000256" key="2">
    <source>
        <dbReference type="SAM" id="MobiDB-lite"/>
    </source>
</evidence>
<dbReference type="PANTHER" id="PTHR30097:SF4">
    <property type="entry name" value="SLR6042 PROTEIN"/>
    <property type="match status" value="1"/>
</dbReference>
<comment type="caution">
    <text evidence="4">The sequence shown here is derived from an EMBL/GenBank/DDBJ whole genome shotgun (WGS) entry which is preliminary data.</text>
</comment>
<dbReference type="Proteomes" id="UP000468735">
    <property type="component" value="Unassembled WGS sequence"/>
</dbReference>
<reference evidence="4 5" key="1">
    <citation type="submission" date="2019-09" db="EMBL/GenBank/DDBJ databases">
        <title>Actinomadura physcomitrii sp. nov., a novel actinomycete isolated from moss [Physcomitrium sphaericum (Ludw) Fuernr].</title>
        <authorList>
            <person name="Zhuang X."/>
            <person name="Liu C."/>
        </authorList>
    </citation>
    <scope>NUCLEOTIDE SEQUENCE [LARGE SCALE GENOMIC DNA]</scope>
    <source>
        <strain evidence="4 5">HMC1</strain>
    </source>
</reference>
<dbReference type="GO" id="GO:0015679">
    <property type="term" value="P:plasma membrane copper ion transport"/>
    <property type="evidence" value="ECO:0007669"/>
    <property type="project" value="TreeGrafter"/>
</dbReference>
<dbReference type="InterPro" id="IPR002477">
    <property type="entry name" value="Peptidoglycan-bd-like"/>
</dbReference>
<dbReference type="SUPFAM" id="SSF47090">
    <property type="entry name" value="PGBD-like"/>
    <property type="match status" value="1"/>
</dbReference>
<feature type="compositionally biased region" description="Pro residues" evidence="2">
    <location>
        <begin position="159"/>
        <end position="168"/>
    </location>
</feature>
<dbReference type="InterPro" id="IPR036365">
    <property type="entry name" value="PGBD-like_sf"/>
</dbReference>
<dbReference type="GO" id="GO:0030313">
    <property type="term" value="C:cell envelope"/>
    <property type="evidence" value="ECO:0007669"/>
    <property type="project" value="TreeGrafter"/>
</dbReference>
<dbReference type="PANTHER" id="PTHR30097">
    <property type="entry name" value="CATION EFFLUX SYSTEM PROTEIN CUSB"/>
    <property type="match status" value="1"/>
</dbReference>
<keyword evidence="1" id="KW-0813">Transport</keyword>
<evidence type="ECO:0000313" key="4">
    <source>
        <dbReference type="EMBL" id="KAB2337807.1"/>
    </source>
</evidence>
<dbReference type="GO" id="GO:0060003">
    <property type="term" value="P:copper ion export"/>
    <property type="evidence" value="ECO:0007669"/>
    <property type="project" value="TreeGrafter"/>
</dbReference>
<evidence type="ECO:0000256" key="1">
    <source>
        <dbReference type="ARBA" id="ARBA00022448"/>
    </source>
</evidence>
<gene>
    <name evidence="4" type="ORF">F8566_49435</name>
</gene>
<organism evidence="4 5">
    <name type="scientific">Actinomadura rudentiformis</name>
    <dbReference type="NCBI Taxonomy" id="359158"/>
    <lineage>
        <taxon>Bacteria</taxon>
        <taxon>Bacillati</taxon>
        <taxon>Actinomycetota</taxon>
        <taxon>Actinomycetes</taxon>
        <taxon>Streptosporangiales</taxon>
        <taxon>Thermomonosporaceae</taxon>
        <taxon>Actinomadura</taxon>
    </lineage>
</organism>
<dbReference type="Pfam" id="PF01471">
    <property type="entry name" value="PG_binding_1"/>
    <property type="match status" value="1"/>
</dbReference>
<dbReference type="EMBL" id="WBMT01000043">
    <property type="protein sequence ID" value="KAB2337807.1"/>
    <property type="molecule type" value="Genomic_DNA"/>
</dbReference>
<dbReference type="InterPro" id="IPR036366">
    <property type="entry name" value="PGBDSf"/>
</dbReference>
<evidence type="ECO:0000259" key="3">
    <source>
        <dbReference type="Pfam" id="PF01471"/>
    </source>
</evidence>
<feature type="compositionally biased region" description="Gly residues" evidence="2">
    <location>
        <begin position="130"/>
        <end position="141"/>
    </location>
</feature>
<name>A0A6H9YDE8_9ACTN</name>
<keyword evidence="5" id="KW-1185">Reference proteome</keyword>
<feature type="domain" description="Peptidoglycan binding-like" evidence="3">
    <location>
        <begin position="82"/>
        <end position="126"/>
    </location>
</feature>
<dbReference type="AlphaFoldDB" id="A0A6H9YDE8"/>
<proteinExistence type="predicted"/>
<protein>
    <submittedName>
        <fullName evidence="4">Peptidoglycan-binding protein</fullName>
    </submittedName>
</protein>
<sequence length="353" mass="36826">MLTTSLVMRGSFSTGRRFTFTPGSVAATRNGPGANVLVITDLRTREGASVPPGRVLLEVSERPVYALPGRFPAYRDLMPGQTGKDVAQLRSGLARLGYASHDRPGYFGPGTERAVTLFYRALGYPVPVTGGGAGQDSGGGATPRLNAAPSPSSTDRPGPRPTPRPRPMVPRSEVAFLPELPARVVKLSARVGDTVPDELITFTTGGLSLIAKLPPENAGLVKAGMKAEVTAETTGFDGSGTVSSVSGRIRGQREGETPYLPVRIDGDEPWRADLLEEDVRVTITTASSEKAVLAVPEAAITSTADGRTTVTVRTAAQRERLVEVRTGASAGGMVEVSPVGGELGPGDLVVTGR</sequence>
<evidence type="ECO:0000313" key="5">
    <source>
        <dbReference type="Proteomes" id="UP000468735"/>
    </source>
</evidence>
<accession>A0A6H9YDE8</accession>
<dbReference type="Gene3D" id="1.10.101.10">
    <property type="entry name" value="PGBD-like superfamily/PGBD"/>
    <property type="match status" value="1"/>
</dbReference>
<dbReference type="Gene3D" id="2.40.420.20">
    <property type="match status" value="1"/>
</dbReference>
<dbReference type="InterPro" id="IPR051909">
    <property type="entry name" value="MFP_Cation_Efflux"/>
</dbReference>